<comment type="similarity">
    <text evidence="1">Belongs to the AAA ATPase family.</text>
</comment>
<evidence type="ECO:0000256" key="1">
    <source>
        <dbReference type="ARBA" id="ARBA00006914"/>
    </source>
</evidence>
<name>A0ABZ1B3X0_9ACTN</name>
<dbReference type="InterPro" id="IPR050221">
    <property type="entry name" value="26S_Proteasome_ATPase"/>
</dbReference>
<protein>
    <submittedName>
        <fullName evidence="5">ATP-binding protein</fullName>
    </submittedName>
</protein>
<evidence type="ECO:0000256" key="3">
    <source>
        <dbReference type="ARBA" id="ARBA00022840"/>
    </source>
</evidence>
<dbReference type="CDD" id="cd19481">
    <property type="entry name" value="RecA-like_protease"/>
    <property type="match status" value="1"/>
</dbReference>
<feature type="domain" description="AAA+ ATPase" evidence="4">
    <location>
        <begin position="213"/>
        <end position="340"/>
    </location>
</feature>
<dbReference type="PANTHER" id="PTHR23073">
    <property type="entry name" value="26S PROTEASOME REGULATORY SUBUNIT"/>
    <property type="match status" value="1"/>
</dbReference>
<dbReference type="Proteomes" id="UP001324287">
    <property type="component" value="Chromosome"/>
</dbReference>
<dbReference type="InterPro" id="IPR003959">
    <property type="entry name" value="ATPase_AAA_core"/>
</dbReference>
<reference evidence="5 6" key="1">
    <citation type="submission" date="2023-12" db="EMBL/GenBank/DDBJ databases">
        <title>Blastococcus brunescens sp. nov., an actonobacterium isolated from sandstone collected in sahara desert.</title>
        <authorList>
            <person name="Gtari M."/>
            <person name="Ghodhbane F."/>
        </authorList>
    </citation>
    <scope>NUCLEOTIDE SEQUENCE [LARGE SCALE GENOMIC DNA]</scope>
    <source>
        <strain evidence="5 6">BMG 8361</strain>
    </source>
</reference>
<evidence type="ECO:0000313" key="5">
    <source>
        <dbReference type="EMBL" id="WRL64851.1"/>
    </source>
</evidence>
<gene>
    <name evidence="5" type="ORF">U6N30_03660</name>
</gene>
<organism evidence="5 6">
    <name type="scientific">Blastococcus brunescens</name>
    <dbReference type="NCBI Taxonomy" id="1564165"/>
    <lineage>
        <taxon>Bacteria</taxon>
        <taxon>Bacillati</taxon>
        <taxon>Actinomycetota</taxon>
        <taxon>Actinomycetes</taxon>
        <taxon>Geodermatophilales</taxon>
        <taxon>Geodermatophilaceae</taxon>
        <taxon>Blastococcus</taxon>
    </lineage>
</organism>
<evidence type="ECO:0000313" key="6">
    <source>
        <dbReference type="Proteomes" id="UP001324287"/>
    </source>
</evidence>
<accession>A0ABZ1B3X0</accession>
<proteinExistence type="inferred from homology"/>
<evidence type="ECO:0000256" key="2">
    <source>
        <dbReference type="ARBA" id="ARBA00022741"/>
    </source>
</evidence>
<dbReference type="RefSeq" id="WP_324276176.1">
    <property type="nucleotide sequence ID" value="NZ_CP141261.1"/>
</dbReference>
<dbReference type="GO" id="GO:0005524">
    <property type="term" value="F:ATP binding"/>
    <property type="evidence" value="ECO:0007669"/>
    <property type="project" value="UniProtKB-KW"/>
</dbReference>
<dbReference type="Gene3D" id="3.40.50.300">
    <property type="entry name" value="P-loop containing nucleotide triphosphate hydrolases"/>
    <property type="match status" value="1"/>
</dbReference>
<dbReference type="SMART" id="SM00382">
    <property type="entry name" value="AAA"/>
    <property type="match status" value="1"/>
</dbReference>
<dbReference type="SUPFAM" id="SSF52540">
    <property type="entry name" value="P-loop containing nucleoside triphosphate hydrolases"/>
    <property type="match status" value="1"/>
</dbReference>
<sequence>MAALVQGVLGEAGTAESVVTRHLPPFEQVNLQSALNAWSAEKGRQVEVRGVALPPHYGGIMLQQLVSGEGLPPLRLSAPGVVDLPDGPGSTLACLRLALLLVTDAAGRYVLLVQGPSEHQQELTVEVAGLPVGQAQSVLGELDRLRRRLNVYRGQLLEVGITPMGAVSLTFLDRPATSREQVVLPEPVLDRIERHALGVAAHRAALTAAGQHLKRGLLLFGPPGTGKTHTARYLLGQMTGYTRLLLTGRSLAAVGSVTELARDLQPAVVVLEDVDLVAADRSFGPGGSPVLFDLLDAMDGAAPDADLLFVLTTNRADLLEPALAARPGRVDVAVEIGLPDADARQRLLELYGRGVPLQLTEADRDAAVERSDGVTASFLKELLRRAVLEALHDHHPLTAVTRQHLFRALDDLLDSTQSVTRTLLGVGVDPATLPVGSPQPAPVGAGWVAHPGRPGRRYRP</sequence>
<dbReference type="Gene3D" id="1.10.8.60">
    <property type="match status" value="1"/>
</dbReference>
<keyword evidence="3 5" id="KW-0067">ATP-binding</keyword>
<dbReference type="EMBL" id="CP141261">
    <property type="protein sequence ID" value="WRL64851.1"/>
    <property type="molecule type" value="Genomic_DNA"/>
</dbReference>
<keyword evidence="2" id="KW-0547">Nucleotide-binding</keyword>
<dbReference type="InterPro" id="IPR003593">
    <property type="entry name" value="AAA+_ATPase"/>
</dbReference>
<dbReference type="Pfam" id="PF00004">
    <property type="entry name" value="AAA"/>
    <property type="match status" value="1"/>
</dbReference>
<keyword evidence="6" id="KW-1185">Reference proteome</keyword>
<evidence type="ECO:0000259" key="4">
    <source>
        <dbReference type="SMART" id="SM00382"/>
    </source>
</evidence>
<dbReference type="InterPro" id="IPR027417">
    <property type="entry name" value="P-loop_NTPase"/>
</dbReference>